<protein>
    <submittedName>
        <fullName evidence="1">Uncharacterized protein</fullName>
    </submittedName>
</protein>
<sequence length="52" mass="6321">MPFKVKFFISIYLHLRVYHEHMFVSIAFRTNVLFSVFRCNQTYFGEIDNSAR</sequence>
<organism evidence="1">
    <name type="scientific">virus sp. ct1Hk25</name>
    <dbReference type="NCBI Taxonomy" id="2825803"/>
    <lineage>
        <taxon>Viruses</taxon>
    </lineage>
</organism>
<reference evidence="1" key="1">
    <citation type="journal article" date="2021" name="Proc. Natl. Acad. Sci. U.S.A.">
        <title>A Catalog of Tens of Thousands of Viruses from Human Metagenomes Reveals Hidden Associations with Chronic Diseases.</title>
        <authorList>
            <person name="Tisza M.J."/>
            <person name="Buck C.B."/>
        </authorList>
    </citation>
    <scope>NUCLEOTIDE SEQUENCE</scope>
    <source>
        <strain evidence="1">Ct1Hk25</strain>
    </source>
</reference>
<proteinExistence type="predicted"/>
<evidence type="ECO:0000313" key="1">
    <source>
        <dbReference type="EMBL" id="DAE32809.1"/>
    </source>
</evidence>
<accession>A0A8S5RNV4</accession>
<dbReference type="EMBL" id="BK059129">
    <property type="protein sequence ID" value="DAE32809.1"/>
    <property type="molecule type" value="Genomic_DNA"/>
</dbReference>
<name>A0A8S5RNV4_9VIRU</name>